<evidence type="ECO:0000259" key="1">
    <source>
        <dbReference type="Pfam" id="PF14104"/>
    </source>
</evidence>
<organism evidence="2 3">
    <name type="scientific">Endozoicomonas montiporae</name>
    <dbReference type="NCBI Taxonomy" id="1027273"/>
    <lineage>
        <taxon>Bacteria</taxon>
        <taxon>Pseudomonadati</taxon>
        <taxon>Pseudomonadota</taxon>
        <taxon>Gammaproteobacteria</taxon>
        <taxon>Oceanospirillales</taxon>
        <taxon>Endozoicomonadaceae</taxon>
        <taxon>Endozoicomonas</taxon>
    </lineage>
</organism>
<sequence>MCNFFANKPLDKLIREGIKPEHMNDKVLGRTLDELFEQDVSKVYSELAIKVVKHLKLPCDALNLDCTGFHVDGRYSAL</sequence>
<dbReference type="Pfam" id="PF14104">
    <property type="entry name" value="DUF4277"/>
    <property type="match status" value="1"/>
</dbReference>
<gene>
    <name evidence="2" type="ORF">GZ77_14325</name>
</gene>
<keyword evidence="3" id="KW-1185">Reference proteome</keyword>
<evidence type="ECO:0000313" key="2">
    <source>
        <dbReference type="EMBL" id="KEQ13511.1"/>
    </source>
</evidence>
<accession>A0A081N4Y8</accession>
<evidence type="ECO:0000313" key="3">
    <source>
        <dbReference type="Proteomes" id="UP000028006"/>
    </source>
</evidence>
<reference evidence="2 3" key="1">
    <citation type="submission" date="2014-06" db="EMBL/GenBank/DDBJ databases">
        <title>Whole Genome Sequences of Three Symbiotic Endozoicomonas Bacteria.</title>
        <authorList>
            <person name="Neave M.J."/>
            <person name="Apprill A."/>
            <person name="Voolstra C.R."/>
        </authorList>
    </citation>
    <scope>NUCLEOTIDE SEQUENCE [LARGE SCALE GENOMIC DNA]</scope>
    <source>
        <strain evidence="2 3">LMG 24815</strain>
    </source>
</reference>
<dbReference type="EMBL" id="JOKG01000003">
    <property type="protein sequence ID" value="KEQ13511.1"/>
    <property type="molecule type" value="Genomic_DNA"/>
</dbReference>
<dbReference type="Proteomes" id="UP000028006">
    <property type="component" value="Unassembled WGS sequence"/>
</dbReference>
<dbReference type="eggNOG" id="COG5421">
    <property type="taxonomic scope" value="Bacteria"/>
</dbReference>
<comment type="caution">
    <text evidence="2">The sequence shown here is derived from an EMBL/GenBank/DDBJ whole genome shotgun (WGS) entry which is preliminary data.</text>
</comment>
<proteinExistence type="predicted"/>
<protein>
    <recommendedName>
        <fullName evidence="1">DUF4277 domain-containing protein</fullName>
    </recommendedName>
</protein>
<dbReference type="RefSeq" id="WP_034876420.1">
    <property type="nucleotide sequence ID" value="NZ_JOKG01000003.1"/>
</dbReference>
<dbReference type="InterPro" id="IPR025457">
    <property type="entry name" value="DUF4277"/>
</dbReference>
<name>A0A081N4Y8_9GAMM</name>
<dbReference type="AlphaFoldDB" id="A0A081N4Y8"/>
<feature type="domain" description="DUF4277" evidence="1">
    <location>
        <begin position="3"/>
        <end position="48"/>
    </location>
</feature>